<evidence type="ECO:0000256" key="4">
    <source>
        <dbReference type="HAMAP-Rule" id="MF_01368"/>
    </source>
</evidence>
<proteinExistence type="inferred from homology"/>
<gene>
    <name evidence="4" type="primary">rplQ</name>
    <name evidence="6" type="ORF">COS58_00365</name>
</gene>
<dbReference type="EMBL" id="PEVG01000002">
    <property type="protein sequence ID" value="PIU99853.1"/>
    <property type="molecule type" value="Genomic_DNA"/>
</dbReference>
<dbReference type="NCBIfam" id="TIGR00059">
    <property type="entry name" value="L17"/>
    <property type="match status" value="1"/>
</dbReference>
<evidence type="ECO:0000256" key="3">
    <source>
        <dbReference type="ARBA" id="ARBA00023274"/>
    </source>
</evidence>
<dbReference type="Proteomes" id="UP000228561">
    <property type="component" value="Unassembled WGS sequence"/>
</dbReference>
<dbReference type="PANTHER" id="PTHR14413:SF16">
    <property type="entry name" value="LARGE RIBOSOMAL SUBUNIT PROTEIN BL17M"/>
    <property type="match status" value="1"/>
</dbReference>
<name>A0A2M7B9T5_9BACT</name>
<evidence type="ECO:0000313" key="7">
    <source>
        <dbReference type="Proteomes" id="UP000228561"/>
    </source>
</evidence>
<dbReference type="GO" id="GO:0015934">
    <property type="term" value="C:large ribosomal subunit"/>
    <property type="evidence" value="ECO:0007669"/>
    <property type="project" value="TreeGrafter"/>
</dbReference>
<sequence length="117" mass="13731">MKHLQKGRKFGRIRKVRRSLIRSLLNNFIKAEKMVITEAKAKEIRPLIEKMITRAKKNTVSNRRILAKTFVPKQVKKIFEEIAPRYAERHGGYTRIIKLGRRKTGDTSPMAIIEFIK</sequence>
<evidence type="ECO:0000313" key="6">
    <source>
        <dbReference type="EMBL" id="PIU99853.1"/>
    </source>
</evidence>
<protein>
    <recommendedName>
        <fullName evidence="4">Large ribosomal subunit protein bL17</fullName>
    </recommendedName>
</protein>
<dbReference type="GO" id="GO:0003735">
    <property type="term" value="F:structural constituent of ribosome"/>
    <property type="evidence" value="ECO:0007669"/>
    <property type="project" value="InterPro"/>
</dbReference>
<organism evidence="6 7">
    <name type="scientific">Candidatus Tagabacteria bacterium CG03_land_8_20_14_0_80_41_22</name>
    <dbReference type="NCBI Taxonomy" id="1975020"/>
    <lineage>
        <taxon>Bacteria</taxon>
        <taxon>Candidatus Tagaibacteriota</taxon>
    </lineage>
</organism>
<dbReference type="InterPro" id="IPR036373">
    <property type="entry name" value="Ribosomal_bL17_sf"/>
</dbReference>
<evidence type="ECO:0000256" key="2">
    <source>
        <dbReference type="ARBA" id="ARBA00022980"/>
    </source>
</evidence>
<evidence type="ECO:0000256" key="5">
    <source>
        <dbReference type="RuleBase" id="RU000660"/>
    </source>
</evidence>
<comment type="similarity">
    <text evidence="1 4 5">Belongs to the bacterial ribosomal protein bL17 family.</text>
</comment>
<comment type="caution">
    <text evidence="6">The sequence shown here is derived from an EMBL/GenBank/DDBJ whole genome shotgun (WGS) entry which is preliminary data.</text>
</comment>
<keyword evidence="2 4" id="KW-0689">Ribosomal protein</keyword>
<dbReference type="SUPFAM" id="SSF64263">
    <property type="entry name" value="Prokaryotic ribosomal protein L17"/>
    <property type="match status" value="1"/>
</dbReference>
<keyword evidence="3 4" id="KW-0687">Ribonucleoprotein</keyword>
<dbReference type="InterPro" id="IPR000456">
    <property type="entry name" value="Ribosomal_bL17"/>
</dbReference>
<dbReference type="HAMAP" id="MF_01368">
    <property type="entry name" value="Ribosomal_bL17"/>
    <property type="match status" value="1"/>
</dbReference>
<dbReference type="Gene3D" id="3.90.1030.10">
    <property type="entry name" value="Ribosomal protein L17"/>
    <property type="match status" value="1"/>
</dbReference>
<comment type="subunit">
    <text evidence="4">Part of the 50S ribosomal subunit. Contacts protein L32.</text>
</comment>
<dbReference type="AlphaFoldDB" id="A0A2M7B9T5"/>
<evidence type="ECO:0000256" key="1">
    <source>
        <dbReference type="ARBA" id="ARBA00008777"/>
    </source>
</evidence>
<dbReference type="PANTHER" id="PTHR14413">
    <property type="entry name" value="RIBOSOMAL PROTEIN L17"/>
    <property type="match status" value="1"/>
</dbReference>
<reference evidence="7" key="1">
    <citation type="submission" date="2017-09" db="EMBL/GenBank/DDBJ databases">
        <title>Depth-based differentiation of microbial function through sediment-hosted aquifers and enrichment of novel symbionts in the deep terrestrial subsurface.</title>
        <authorList>
            <person name="Probst A.J."/>
            <person name="Ladd B."/>
            <person name="Jarett J.K."/>
            <person name="Geller-Mcgrath D.E."/>
            <person name="Sieber C.M.K."/>
            <person name="Emerson J.B."/>
            <person name="Anantharaman K."/>
            <person name="Thomas B.C."/>
            <person name="Malmstrom R."/>
            <person name="Stieglmeier M."/>
            <person name="Klingl A."/>
            <person name="Woyke T."/>
            <person name="Ryan C.M."/>
            <person name="Banfield J.F."/>
        </authorList>
    </citation>
    <scope>NUCLEOTIDE SEQUENCE [LARGE SCALE GENOMIC DNA]</scope>
</reference>
<accession>A0A2M7B9T5</accession>
<dbReference type="GO" id="GO:0006412">
    <property type="term" value="P:translation"/>
    <property type="evidence" value="ECO:0007669"/>
    <property type="project" value="UniProtKB-UniRule"/>
</dbReference>
<dbReference type="Pfam" id="PF01196">
    <property type="entry name" value="Ribosomal_L17"/>
    <property type="match status" value="1"/>
</dbReference>